<dbReference type="EMBL" id="APVH01000046">
    <property type="protein sequence ID" value="EPX76635.1"/>
    <property type="molecule type" value="Genomic_DNA"/>
</dbReference>
<organism evidence="3 4">
    <name type="scientific">Salipiger mucosus DSM 16094</name>
    <dbReference type="NCBI Taxonomy" id="1123237"/>
    <lineage>
        <taxon>Bacteria</taxon>
        <taxon>Pseudomonadati</taxon>
        <taxon>Pseudomonadota</taxon>
        <taxon>Alphaproteobacteria</taxon>
        <taxon>Rhodobacterales</taxon>
        <taxon>Roseobacteraceae</taxon>
        <taxon>Salipiger</taxon>
    </lineage>
</organism>
<dbReference type="PANTHER" id="PTHR32022:SF10">
    <property type="entry name" value="D-GLUTAMATE CYCLASE, MITOCHONDRIAL"/>
    <property type="match status" value="1"/>
</dbReference>
<reference evidence="4" key="1">
    <citation type="journal article" date="2014" name="Stand. Genomic Sci.">
        <title>Genome sequence of the exopolysaccharide-producing Salipiger mucosus type strain (DSM 16094(T)), a moderately halophilic member of the Roseobacter clade.</title>
        <authorList>
            <person name="Riedel T."/>
            <person name="Spring S."/>
            <person name="Fiebig A."/>
            <person name="Petersen J."/>
            <person name="Kyrpides N.C."/>
            <person name="Goker M."/>
            <person name="Klenk H.P."/>
        </authorList>
    </citation>
    <scope>NUCLEOTIDE SEQUENCE [LARGE SCALE GENOMIC DNA]</scope>
    <source>
        <strain evidence="4">DSM 16094</strain>
    </source>
</reference>
<dbReference type="AlphaFoldDB" id="S9REV3"/>
<proteinExistence type="inferred from homology"/>
<dbReference type="InterPro" id="IPR038021">
    <property type="entry name" value="Putative_hydro-lyase"/>
</dbReference>
<protein>
    <recommendedName>
        <fullName evidence="5">Hydro-lyase</fullName>
    </recommendedName>
</protein>
<dbReference type="Proteomes" id="UP000015347">
    <property type="component" value="Unassembled WGS sequence"/>
</dbReference>
<dbReference type="Gene3D" id="3.40.1640.10">
    <property type="entry name" value="PSTPO5379-like"/>
    <property type="match status" value="1"/>
</dbReference>
<dbReference type="InterPro" id="IPR016938">
    <property type="entry name" value="UPF0317"/>
</dbReference>
<evidence type="ECO:0000313" key="4">
    <source>
        <dbReference type="Proteomes" id="UP000015347"/>
    </source>
</evidence>
<dbReference type="OrthoDB" id="149585at2"/>
<evidence type="ECO:0000313" key="3">
    <source>
        <dbReference type="EMBL" id="EPX76635.1"/>
    </source>
</evidence>
<dbReference type="HOGENOM" id="CLU_059759_0_0_5"/>
<dbReference type="PIRSF" id="PIRSF029755">
    <property type="entry name" value="UCP029755"/>
    <property type="match status" value="1"/>
</dbReference>
<dbReference type="GO" id="GO:0016829">
    <property type="term" value="F:lyase activity"/>
    <property type="evidence" value="ECO:0007669"/>
    <property type="project" value="UniProtKB-KW"/>
</dbReference>
<comment type="similarity">
    <text evidence="1">Belongs to the D-glutamate cyclase family.</text>
</comment>
<dbReference type="STRING" id="1123237.Salmuc_00467"/>
<evidence type="ECO:0008006" key="5">
    <source>
        <dbReference type="Google" id="ProtNLM"/>
    </source>
</evidence>
<dbReference type="eggNOG" id="COG4336">
    <property type="taxonomic scope" value="Bacteria"/>
</dbReference>
<evidence type="ECO:0000256" key="2">
    <source>
        <dbReference type="ARBA" id="ARBA00023239"/>
    </source>
</evidence>
<dbReference type="InterPro" id="IPR009906">
    <property type="entry name" value="D-Glu_cyclase"/>
</dbReference>
<comment type="caution">
    <text evidence="3">The sequence shown here is derived from an EMBL/GenBank/DDBJ whole genome shotgun (WGS) entry which is preliminary data.</text>
</comment>
<dbReference type="RefSeq" id="WP_020039350.1">
    <property type="nucleotide sequence ID" value="NZ_KE557282.1"/>
</dbReference>
<keyword evidence="2" id="KW-0456">Lyase</keyword>
<evidence type="ECO:0000256" key="1">
    <source>
        <dbReference type="ARBA" id="ARBA00007896"/>
    </source>
</evidence>
<name>S9REV3_9RHOB</name>
<dbReference type="FunFam" id="3.30.2040.10:FF:000001">
    <property type="entry name" value="D-glutamate cyclase, mitochondrial"/>
    <property type="match status" value="1"/>
</dbReference>
<sequence length="272" mass="29507">MAEPILEDLRNELAQGPARATREAIRAGRWTGTTHGLARGHVQANLAIVPEAYALDFMRFCHRNPKPCPVLDVTDTGSPEFAQIAPGSDVRSDLSRYVIYRDGQRAEEVPDLREHWRDDLVAFAMGCSLSFDQVLLENGLDVAHLRRPGGRIAVYTSGIECAPAGPFAGPMVVSLRPIPKDQLDRVIDVTRRYPATHGAPVHVGDPAEIGIHDVNAVDWGAPPEIGDDDVPVFWGCGVTPQAIAMAAGIPLMMTHATGHMLLTDLTMKDIAQ</sequence>
<dbReference type="Gene3D" id="3.30.2040.10">
    <property type="entry name" value="PSTPO5379-like domain"/>
    <property type="match status" value="1"/>
</dbReference>
<gene>
    <name evidence="3" type="ORF">Salmuc_00467</name>
</gene>
<accession>S9REV3</accession>
<dbReference type="NCBIfam" id="NF003969">
    <property type="entry name" value="PRK05463.1"/>
    <property type="match status" value="1"/>
</dbReference>
<dbReference type="Pfam" id="PF07286">
    <property type="entry name" value="D-Glu_cyclase"/>
    <property type="match status" value="1"/>
</dbReference>
<dbReference type="SUPFAM" id="SSF160920">
    <property type="entry name" value="PSTPO5379-like"/>
    <property type="match status" value="1"/>
</dbReference>
<keyword evidence="4" id="KW-1185">Reference proteome</keyword>
<dbReference type="PANTHER" id="PTHR32022">
    <property type="entry name" value="D-GLUTAMATE CYCLASE, MITOCHONDRIAL"/>
    <property type="match status" value="1"/>
</dbReference>